<proteinExistence type="predicted"/>
<name>A0A0D7AQB5_9AGAR</name>
<feature type="domain" description="Yeast cell wall synthesis Kre9/Knh1-like N-terminal" evidence="4">
    <location>
        <begin position="27"/>
        <end position="109"/>
    </location>
</feature>
<evidence type="ECO:0000256" key="3">
    <source>
        <dbReference type="SAM" id="SignalP"/>
    </source>
</evidence>
<dbReference type="OrthoDB" id="5420143at2759"/>
<evidence type="ECO:0000256" key="2">
    <source>
        <dbReference type="SAM" id="MobiDB-lite"/>
    </source>
</evidence>
<dbReference type="EMBL" id="KN881616">
    <property type="protein sequence ID" value="KIY53516.1"/>
    <property type="molecule type" value="Genomic_DNA"/>
</dbReference>
<dbReference type="Proteomes" id="UP000054144">
    <property type="component" value="Unassembled WGS sequence"/>
</dbReference>
<evidence type="ECO:0000313" key="6">
    <source>
        <dbReference type="Proteomes" id="UP000054144"/>
    </source>
</evidence>
<keyword evidence="6" id="KW-1185">Reference proteome</keyword>
<feature type="region of interest" description="Disordered" evidence="2">
    <location>
        <begin position="156"/>
        <end position="189"/>
    </location>
</feature>
<accession>A0A0D7AQB5</accession>
<dbReference type="PANTHER" id="PTHR35185">
    <property type="entry name" value="SERINE/THREONINE-RICH PROTEIN ADG2-RELATED"/>
    <property type="match status" value="1"/>
</dbReference>
<protein>
    <recommendedName>
        <fullName evidence="4">Yeast cell wall synthesis Kre9/Knh1-like N-terminal domain-containing protein</fullName>
    </recommendedName>
</protein>
<gene>
    <name evidence="5" type="ORF">FISHEDRAFT_68863</name>
</gene>
<dbReference type="AlphaFoldDB" id="A0A0D7AQB5"/>
<feature type="chain" id="PRO_5002316604" description="Yeast cell wall synthesis Kre9/Knh1-like N-terminal domain-containing protein" evidence="3">
    <location>
        <begin position="25"/>
        <end position="214"/>
    </location>
</feature>
<evidence type="ECO:0000259" key="4">
    <source>
        <dbReference type="Pfam" id="PF10342"/>
    </source>
</evidence>
<evidence type="ECO:0000313" key="5">
    <source>
        <dbReference type="EMBL" id="KIY53516.1"/>
    </source>
</evidence>
<dbReference type="InterPro" id="IPR018466">
    <property type="entry name" value="Kre9/Knh1-like_N"/>
</dbReference>
<dbReference type="InterPro" id="IPR052479">
    <property type="entry name" value="GPI-anchor_Adhesion_Reg"/>
</dbReference>
<organism evidence="5 6">
    <name type="scientific">Fistulina hepatica ATCC 64428</name>
    <dbReference type="NCBI Taxonomy" id="1128425"/>
    <lineage>
        <taxon>Eukaryota</taxon>
        <taxon>Fungi</taxon>
        <taxon>Dikarya</taxon>
        <taxon>Basidiomycota</taxon>
        <taxon>Agaricomycotina</taxon>
        <taxon>Agaricomycetes</taxon>
        <taxon>Agaricomycetidae</taxon>
        <taxon>Agaricales</taxon>
        <taxon>Fistulinaceae</taxon>
        <taxon>Fistulina</taxon>
    </lineage>
</organism>
<dbReference type="PANTHER" id="PTHR35185:SF1">
    <property type="entry name" value="UPF0619 GPI-ANCHORED MEMBRANE PROTEIN C1322.10"/>
    <property type="match status" value="1"/>
</dbReference>
<evidence type="ECO:0000256" key="1">
    <source>
        <dbReference type="ARBA" id="ARBA00022729"/>
    </source>
</evidence>
<dbReference type="Pfam" id="PF10342">
    <property type="entry name" value="Kre9_KNH"/>
    <property type="match status" value="1"/>
</dbReference>
<keyword evidence="1 3" id="KW-0732">Signal</keyword>
<feature type="signal peptide" evidence="3">
    <location>
        <begin position="1"/>
        <end position="24"/>
    </location>
</feature>
<reference evidence="5 6" key="1">
    <citation type="journal article" date="2015" name="Fungal Genet. Biol.">
        <title>Evolution of novel wood decay mechanisms in Agaricales revealed by the genome sequences of Fistulina hepatica and Cylindrobasidium torrendii.</title>
        <authorList>
            <person name="Floudas D."/>
            <person name="Held B.W."/>
            <person name="Riley R."/>
            <person name="Nagy L.G."/>
            <person name="Koehler G."/>
            <person name="Ransdell A.S."/>
            <person name="Younus H."/>
            <person name="Chow J."/>
            <person name="Chiniquy J."/>
            <person name="Lipzen A."/>
            <person name="Tritt A."/>
            <person name="Sun H."/>
            <person name="Haridas S."/>
            <person name="LaButti K."/>
            <person name="Ohm R.A."/>
            <person name="Kues U."/>
            <person name="Blanchette R.A."/>
            <person name="Grigoriev I.V."/>
            <person name="Minto R.E."/>
            <person name="Hibbett D.S."/>
        </authorList>
    </citation>
    <scope>NUCLEOTIDE SEQUENCE [LARGE SCALE GENOMIC DNA]</scope>
    <source>
        <strain evidence="5 6">ATCC 64428</strain>
    </source>
</reference>
<sequence length="214" mass="20790">MIGVTSLLLSLLALPALVSPLTLSTPDDVTSGGSLTVTWTTSSDDPSTFGLYIVAEDTGTTLAIDSSVTTSDDSVAVDLPTIDSGTYYLEAVDISNITDVYSSSDDFTVTAASSSAGSSSTSAVASASASAATVTSASAALSSASAAVSSSSAASASSSTASSSKSTTTKTSTTTSSTASSTSSSSSSGALRLDLFDAPMAMAFSLLVGLAALV</sequence>